<name>A0A372ZRU0_9ACTN</name>
<reference evidence="2 3" key="1">
    <citation type="submission" date="2018-08" db="EMBL/GenBank/DDBJ databases">
        <title>Diversity &amp; Physiological Properties of Lignin-Decomposing Actinobacteria from Soil.</title>
        <authorList>
            <person name="Roh S.G."/>
            <person name="Kim S.B."/>
        </authorList>
    </citation>
    <scope>NUCLEOTIDE SEQUENCE [LARGE SCALE GENOMIC DNA]</scope>
    <source>
        <strain evidence="2 3">MMS17-GH009</strain>
    </source>
</reference>
<evidence type="ECO:0000313" key="3">
    <source>
        <dbReference type="Proteomes" id="UP000263377"/>
    </source>
</evidence>
<organism evidence="2 3">
    <name type="scientific">Kitasatospora xanthocidica</name>
    <dbReference type="NCBI Taxonomy" id="83382"/>
    <lineage>
        <taxon>Bacteria</taxon>
        <taxon>Bacillati</taxon>
        <taxon>Actinomycetota</taxon>
        <taxon>Actinomycetes</taxon>
        <taxon>Kitasatosporales</taxon>
        <taxon>Streptomycetaceae</taxon>
        <taxon>Kitasatospora</taxon>
    </lineage>
</organism>
<dbReference type="Proteomes" id="UP000263377">
    <property type="component" value="Unassembled WGS sequence"/>
</dbReference>
<evidence type="ECO:0000313" key="2">
    <source>
        <dbReference type="EMBL" id="RGD58573.1"/>
    </source>
</evidence>
<keyword evidence="1" id="KW-1133">Transmembrane helix</keyword>
<dbReference type="AlphaFoldDB" id="A0A372ZRU0"/>
<feature type="transmembrane region" description="Helical" evidence="1">
    <location>
        <begin position="206"/>
        <end position="223"/>
    </location>
</feature>
<sequence>MTHRPSPWTRTGGALLAVAALAPAAAAWYVFTVVLPDDAERYRSYTAAVTCPAGSPGAAVEECVRTVPFTVSGTVVRNAGKSSEFRATLDGAPFWTGEVGFADGGPLLDGLKPGDRVDGTVWRGRVMRLERAGVAQASYDEPRDEGQFTAGVGTFAALLAVLAAVLGALRFTGRPGDVTLDLARSLVLWTLLACGVPAVLASVTGLPWWTVPAAAVPAALLAAEAVRRRNRGRTPGGPRRLPA</sequence>
<dbReference type="EMBL" id="QVIG01000001">
    <property type="protein sequence ID" value="RGD58573.1"/>
    <property type="molecule type" value="Genomic_DNA"/>
</dbReference>
<keyword evidence="1" id="KW-0472">Membrane</keyword>
<evidence type="ECO:0000256" key="1">
    <source>
        <dbReference type="SAM" id="Phobius"/>
    </source>
</evidence>
<gene>
    <name evidence="2" type="ORF">DR950_12955</name>
</gene>
<accession>A0A372ZRU0</accession>
<keyword evidence="3" id="KW-1185">Reference proteome</keyword>
<protein>
    <submittedName>
        <fullName evidence="2">Uncharacterized protein</fullName>
    </submittedName>
</protein>
<feature type="transmembrane region" description="Helical" evidence="1">
    <location>
        <begin position="148"/>
        <end position="169"/>
    </location>
</feature>
<comment type="caution">
    <text evidence="2">The sequence shown here is derived from an EMBL/GenBank/DDBJ whole genome shotgun (WGS) entry which is preliminary data.</text>
</comment>
<proteinExistence type="predicted"/>
<keyword evidence="1" id="KW-0812">Transmembrane</keyword>
<feature type="transmembrane region" description="Helical" evidence="1">
    <location>
        <begin position="181"/>
        <end position="200"/>
    </location>
</feature>
<dbReference type="RefSeq" id="WP_117487123.1">
    <property type="nucleotide sequence ID" value="NZ_QVIG01000001.1"/>
</dbReference>